<evidence type="ECO:0000313" key="6">
    <source>
        <dbReference type="EMBL" id="AFX93818.1"/>
    </source>
</evidence>
<feature type="non-terminal residue" evidence="6">
    <location>
        <position position="1"/>
    </location>
</feature>
<feature type="domain" description="GIY-YIG" evidence="5">
    <location>
        <begin position="86"/>
        <end position="177"/>
    </location>
</feature>
<dbReference type="AlphaFoldDB" id="A0A059PA79"/>
<dbReference type="SMART" id="SM00465">
    <property type="entry name" value="GIYc"/>
    <property type="match status" value="1"/>
</dbReference>
<dbReference type="NCBIfam" id="TIGR01453">
    <property type="entry name" value="grpIintron_endo"/>
    <property type="match status" value="1"/>
</dbReference>
<protein>
    <submittedName>
        <fullName evidence="6">GIY-YIG</fullName>
    </submittedName>
</protein>
<dbReference type="InterPro" id="IPR006350">
    <property type="entry name" value="Intron_endoG1"/>
</dbReference>
<dbReference type="InterPro" id="IPR000305">
    <property type="entry name" value="GIY-YIG_endonuc"/>
</dbReference>
<evidence type="ECO:0000256" key="1">
    <source>
        <dbReference type="ARBA" id="ARBA00010045"/>
    </source>
</evidence>
<dbReference type="InterPro" id="IPR003611">
    <property type="entry name" value="NUMOD3"/>
</dbReference>
<geneLocation type="mitochondrion" evidence="6"/>
<keyword evidence="2" id="KW-0540">Nuclease</keyword>
<organism evidence="6">
    <name type="scientific">Gibberella moniliformis</name>
    <name type="common">Maize ear and stalk rot fungus</name>
    <name type="synonym">Fusarium verticillioides</name>
    <dbReference type="NCBI Taxonomy" id="117187"/>
    <lineage>
        <taxon>Eukaryota</taxon>
        <taxon>Fungi</taxon>
        <taxon>Dikarya</taxon>
        <taxon>Ascomycota</taxon>
        <taxon>Pezizomycotina</taxon>
        <taxon>Sordariomycetes</taxon>
        <taxon>Hypocreomycetidae</taxon>
        <taxon>Hypocreales</taxon>
        <taxon>Nectriaceae</taxon>
        <taxon>Fusarium</taxon>
        <taxon>Fusarium fujikuroi species complex</taxon>
    </lineage>
</organism>
<dbReference type="GeneID" id="11539262"/>
<dbReference type="SUPFAM" id="SSF64496">
    <property type="entry name" value="DNA-binding domain of intron-encoded endonucleases"/>
    <property type="match status" value="2"/>
</dbReference>
<dbReference type="Pfam" id="PF07460">
    <property type="entry name" value="NUMOD3"/>
    <property type="match status" value="2"/>
</dbReference>
<reference evidence="6" key="1">
    <citation type="submission" date="2012-10" db="EMBL/GenBank/DDBJ databases">
        <title>Genome similarity of Fusaruim circinatum, F. verticillioides and F. fujikuroi mitochondria extends beyond protein coding genes.</title>
        <authorList>
            <person name="Fourie G."/>
            <person name="van der Merwe N.A."/>
            <person name="Wingfield B.D."/>
            <person name="Bogale M."/>
            <person name="Tudzynski B."/>
            <person name="Wingfield M.J."/>
            <person name="Steenkamp E.T."/>
        </authorList>
    </citation>
    <scope>NUCLEOTIDE SEQUENCE</scope>
    <source>
        <strain evidence="6">NRRL 29056</strain>
    </source>
</reference>
<dbReference type="SMART" id="SM00496">
    <property type="entry name" value="IENR2"/>
    <property type="match status" value="3"/>
</dbReference>
<proteinExistence type="predicted"/>
<dbReference type="PROSITE" id="PS50164">
    <property type="entry name" value="GIY_YIG"/>
    <property type="match status" value="1"/>
</dbReference>
<accession>A0A059PA79</accession>
<dbReference type="GO" id="GO:0003677">
    <property type="term" value="F:DNA binding"/>
    <property type="evidence" value="ECO:0007669"/>
    <property type="project" value="InterPro"/>
</dbReference>
<keyword evidence="3" id="KW-0255">Endonuclease</keyword>
<dbReference type="InterPro" id="IPR010896">
    <property type="entry name" value="NUMOD1"/>
</dbReference>
<name>A0A059PA79_GIBMO</name>
<keyword evidence="4" id="KW-0378">Hydrolase</keyword>
<evidence type="ECO:0000256" key="2">
    <source>
        <dbReference type="ARBA" id="ARBA00022722"/>
    </source>
</evidence>
<dbReference type="SMART" id="SM00497">
    <property type="entry name" value="IENR1"/>
    <property type="match status" value="1"/>
</dbReference>
<evidence type="ECO:0000256" key="3">
    <source>
        <dbReference type="ARBA" id="ARBA00022759"/>
    </source>
</evidence>
<evidence type="ECO:0000259" key="5">
    <source>
        <dbReference type="PROSITE" id="PS50164"/>
    </source>
</evidence>
<keyword evidence="6" id="KW-0496">Mitochondrion</keyword>
<dbReference type="EMBL" id="JX910421">
    <property type="protein sequence ID" value="AFX93818.1"/>
    <property type="molecule type" value="Genomic_DNA"/>
</dbReference>
<dbReference type="Gene3D" id="3.40.1440.10">
    <property type="entry name" value="GIY-YIG endonuclease"/>
    <property type="match status" value="1"/>
</dbReference>
<dbReference type="Pfam" id="PF07453">
    <property type="entry name" value="NUMOD1"/>
    <property type="match status" value="1"/>
</dbReference>
<dbReference type="InterPro" id="IPR035901">
    <property type="entry name" value="GIY-YIG_endonuc_sf"/>
</dbReference>
<dbReference type="SUPFAM" id="SSF82771">
    <property type="entry name" value="GIY-YIG endonuclease"/>
    <property type="match status" value="1"/>
</dbReference>
<dbReference type="GO" id="GO:0016787">
    <property type="term" value="F:hydrolase activity"/>
    <property type="evidence" value="ECO:0007669"/>
    <property type="project" value="UniProtKB-KW"/>
</dbReference>
<sequence>IRYSPDLYENIRLINSKLCTHKTNSTYYTKIHLGTYNITKVTKRFYSSESNKPSSNTDDIKPIPILVLDNLKDKTYIEFHREILKNKGGIYSFINTVNGNQYVGSAKDFYLRLNEHLNNKKSNRSLQYAFDKHGLDKFKWIVYEYFTYESKIISHEALTDLETSYIKAFDFSTLYNFKKDATSSLGYKHTEESKAKMVEYYKDKNNYPMYGKTHSKEILKLISKPGVLNPMFGKIHSEETKQLIATKKNKYLNGVGIFDLNGNLIEKFDNNVELAKYLEISKVTVGKYLNNNLIYRNKYIFKPI</sequence>
<dbReference type="GO" id="GO:0004519">
    <property type="term" value="F:endonuclease activity"/>
    <property type="evidence" value="ECO:0007669"/>
    <property type="project" value="UniProtKB-KW"/>
</dbReference>
<evidence type="ECO:0000256" key="4">
    <source>
        <dbReference type="ARBA" id="ARBA00022801"/>
    </source>
</evidence>
<dbReference type="InterPro" id="IPR003647">
    <property type="entry name" value="Intron_nuc_1_rpt"/>
</dbReference>
<dbReference type="RefSeq" id="YP_005088227.1">
    <property type="nucleotide sequence ID" value="NC_016687.1"/>
</dbReference>
<comment type="similarity">
    <text evidence="1">To endonucleases of group I introns of fungi and phage.</text>
</comment>
<dbReference type="Pfam" id="PF01541">
    <property type="entry name" value="GIY-YIG"/>
    <property type="match status" value="1"/>
</dbReference>